<evidence type="ECO:0000313" key="3">
    <source>
        <dbReference type="Proteomes" id="UP000305948"/>
    </source>
</evidence>
<proteinExistence type="predicted"/>
<keyword evidence="3" id="KW-1185">Reference proteome</keyword>
<dbReference type="InterPro" id="IPR051681">
    <property type="entry name" value="Ser/Thr_Kinases-Pseudokinases"/>
</dbReference>
<reference evidence="2 3" key="1">
    <citation type="journal article" date="2019" name="Nat. Ecol. Evol.">
        <title>Megaphylogeny resolves global patterns of mushroom evolution.</title>
        <authorList>
            <person name="Varga T."/>
            <person name="Krizsan K."/>
            <person name="Foldi C."/>
            <person name="Dima B."/>
            <person name="Sanchez-Garcia M."/>
            <person name="Sanchez-Ramirez S."/>
            <person name="Szollosi G.J."/>
            <person name="Szarkandi J.G."/>
            <person name="Papp V."/>
            <person name="Albert L."/>
            <person name="Andreopoulos W."/>
            <person name="Angelini C."/>
            <person name="Antonin V."/>
            <person name="Barry K.W."/>
            <person name="Bougher N.L."/>
            <person name="Buchanan P."/>
            <person name="Buyck B."/>
            <person name="Bense V."/>
            <person name="Catcheside P."/>
            <person name="Chovatia M."/>
            <person name="Cooper J."/>
            <person name="Damon W."/>
            <person name="Desjardin D."/>
            <person name="Finy P."/>
            <person name="Geml J."/>
            <person name="Haridas S."/>
            <person name="Hughes K."/>
            <person name="Justo A."/>
            <person name="Karasinski D."/>
            <person name="Kautmanova I."/>
            <person name="Kiss B."/>
            <person name="Kocsube S."/>
            <person name="Kotiranta H."/>
            <person name="LaButti K.M."/>
            <person name="Lechner B.E."/>
            <person name="Liimatainen K."/>
            <person name="Lipzen A."/>
            <person name="Lukacs Z."/>
            <person name="Mihaltcheva S."/>
            <person name="Morgado L.N."/>
            <person name="Niskanen T."/>
            <person name="Noordeloos M.E."/>
            <person name="Ohm R.A."/>
            <person name="Ortiz-Santana B."/>
            <person name="Ovrebo C."/>
            <person name="Racz N."/>
            <person name="Riley R."/>
            <person name="Savchenko A."/>
            <person name="Shiryaev A."/>
            <person name="Soop K."/>
            <person name="Spirin V."/>
            <person name="Szebenyi C."/>
            <person name="Tomsovsky M."/>
            <person name="Tulloss R.E."/>
            <person name="Uehling J."/>
            <person name="Grigoriev I.V."/>
            <person name="Vagvolgyi C."/>
            <person name="Papp T."/>
            <person name="Martin F.M."/>
            <person name="Miettinen O."/>
            <person name="Hibbett D.S."/>
            <person name="Nagy L.G."/>
        </authorList>
    </citation>
    <scope>NUCLEOTIDE SEQUENCE [LARGE SCALE GENOMIC DNA]</scope>
    <source>
        <strain evidence="2 3">OMC1185</strain>
    </source>
</reference>
<dbReference type="Pfam" id="PF07714">
    <property type="entry name" value="PK_Tyr_Ser-Thr"/>
    <property type="match status" value="1"/>
</dbReference>
<protein>
    <submittedName>
        <fullName evidence="2">Kinase-like protein</fullName>
    </submittedName>
</protein>
<dbReference type="PROSITE" id="PS50011">
    <property type="entry name" value="PROTEIN_KINASE_DOM"/>
    <property type="match status" value="1"/>
</dbReference>
<dbReference type="AlphaFoldDB" id="A0A5C3N2G2"/>
<name>A0A5C3N2G2_9AGAM</name>
<dbReference type="OrthoDB" id="346907at2759"/>
<dbReference type="Gene3D" id="1.10.510.10">
    <property type="entry name" value="Transferase(Phosphotransferase) domain 1"/>
    <property type="match status" value="1"/>
</dbReference>
<evidence type="ECO:0000313" key="2">
    <source>
        <dbReference type="EMBL" id="TFK51245.1"/>
    </source>
</evidence>
<keyword evidence="2" id="KW-0418">Kinase</keyword>
<dbReference type="STRING" id="5364.A0A5C3N2G2"/>
<dbReference type="InterPro" id="IPR011009">
    <property type="entry name" value="Kinase-like_dom_sf"/>
</dbReference>
<dbReference type="PANTHER" id="PTHR44329:SF214">
    <property type="entry name" value="PROTEIN KINASE DOMAIN-CONTAINING PROTEIN"/>
    <property type="match status" value="1"/>
</dbReference>
<feature type="domain" description="Protein kinase" evidence="1">
    <location>
        <begin position="1"/>
        <end position="264"/>
    </location>
</feature>
<accession>A0A5C3N2G2</accession>
<evidence type="ECO:0000259" key="1">
    <source>
        <dbReference type="PROSITE" id="PS50011"/>
    </source>
</evidence>
<dbReference type="PROSITE" id="PS00109">
    <property type="entry name" value="PROTEIN_KINASE_TYR"/>
    <property type="match status" value="1"/>
</dbReference>
<dbReference type="EMBL" id="ML213511">
    <property type="protein sequence ID" value="TFK51245.1"/>
    <property type="molecule type" value="Genomic_DNA"/>
</dbReference>
<keyword evidence="2" id="KW-0808">Transferase</keyword>
<dbReference type="GO" id="GO:0004674">
    <property type="term" value="F:protein serine/threonine kinase activity"/>
    <property type="evidence" value="ECO:0007669"/>
    <property type="project" value="TreeGrafter"/>
</dbReference>
<dbReference type="InterPro" id="IPR001245">
    <property type="entry name" value="Ser-Thr/Tyr_kinase_cat_dom"/>
</dbReference>
<dbReference type="Proteomes" id="UP000305948">
    <property type="component" value="Unassembled WGS sequence"/>
</dbReference>
<dbReference type="InterPro" id="IPR008266">
    <property type="entry name" value="Tyr_kinase_AS"/>
</dbReference>
<dbReference type="PANTHER" id="PTHR44329">
    <property type="entry name" value="SERINE/THREONINE-PROTEIN KINASE TNNI3K-RELATED"/>
    <property type="match status" value="1"/>
</dbReference>
<sequence>MQTCIASRAKILPLDTAVLSQLGVKVLRGISRSDFIFQQLIALVSKVAGTWYRLSHANIVQFLGLSYDVPHHIGLVVPYYENANVIEYLAAHSNGERELVHLTLGAAAGLAYLHEHGVVHTDLRGCNVLVDGDGNARLTDIGLSPVFSGNNFTTANPALASRWQAPEVLQFEGPEDVSAYTLASDVYAFGMLLVEMITLKPPFSHRKQDTVVIFDVIKGQRPHKPPELDQVRDAFWQLAEECWKEEPAARPSSSAVFDWLQRIVPS</sequence>
<dbReference type="SUPFAM" id="SSF56112">
    <property type="entry name" value="Protein kinase-like (PK-like)"/>
    <property type="match status" value="1"/>
</dbReference>
<gene>
    <name evidence="2" type="ORF">OE88DRAFT_1735177</name>
</gene>
<dbReference type="PRINTS" id="PR00109">
    <property type="entry name" value="TYRKINASE"/>
</dbReference>
<dbReference type="InterPro" id="IPR000719">
    <property type="entry name" value="Prot_kinase_dom"/>
</dbReference>
<dbReference type="GO" id="GO:0005524">
    <property type="term" value="F:ATP binding"/>
    <property type="evidence" value="ECO:0007669"/>
    <property type="project" value="InterPro"/>
</dbReference>
<organism evidence="2 3">
    <name type="scientific">Heliocybe sulcata</name>
    <dbReference type="NCBI Taxonomy" id="5364"/>
    <lineage>
        <taxon>Eukaryota</taxon>
        <taxon>Fungi</taxon>
        <taxon>Dikarya</taxon>
        <taxon>Basidiomycota</taxon>
        <taxon>Agaricomycotina</taxon>
        <taxon>Agaricomycetes</taxon>
        <taxon>Gloeophyllales</taxon>
        <taxon>Gloeophyllaceae</taxon>
        <taxon>Heliocybe</taxon>
    </lineage>
</organism>